<organism evidence="5 6">
    <name type="scientific">candidate division KSB3 bacterium</name>
    <dbReference type="NCBI Taxonomy" id="2044937"/>
    <lineage>
        <taxon>Bacteria</taxon>
        <taxon>candidate division KSB3</taxon>
    </lineage>
</organism>
<dbReference type="PROSITE" id="PS51257">
    <property type="entry name" value="PROKAR_LIPOPROTEIN"/>
    <property type="match status" value="1"/>
</dbReference>
<protein>
    <recommendedName>
        <fullName evidence="4">Big-1 domain-containing protein</fullName>
    </recommendedName>
</protein>
<evidence type="ECO:0000256" key="2">
    <source>
        <dbReference type="SAM" id="MobiDB-lite"/>
    </source>
</evidence>
<dbReference type="SMART" id="SM00634">
    <property type="entry name" value="BID_1"/>
    <property type="match status" value="1"/>
</dbReference>
<name>A0A2G6KBA3_9BACT</name>
<sequence>MKENISAFYLITTLAIFSVALIGMIAGCDEKTIDTPILGPAAGSGPVGGGESQQITLSASPSRTVEVGAGEQGTVEITALVENNIGQPMSDGQTVIWSATVGTLSQTTDRTIDGLSSVTLTFPKDYTGCSTVSAKSGDASASIKVCVKTTTESIRVKASDTIIDHGDSITITATVLEDRKPQAGVQVDFSVSGSGVLTSSTSTMTDASGTTTVTMRGNNTSGSDSTATVTAKTSDGRSGSVSIVVKSSASTPTPTPTSTPTGTPSEVLTLSADPSVINMGGSAGGTSKIVACAYTDGVGDANLQVNYLTTSSPAGAGSLDSLSDITEAGGCTDITVGLPVTFTATDTTGTYTYTINATTPDGRSASVTISVNVP</sequence>
<evidence type="ECO:0000313" key="6">
    <source>
        <dbReference type="Proteomes" id="UP000230821"/>
    </source>
</evidence>
<reference evidence="5 6" key="1">
    <citation type="submission" date="2017-10" db="EMBL/GenBank/DDBJ databases">
        <title>Novel microbial diversity and functional potential in the marine mammal oral microbiome.</title>
        <authorList>
            <person name="Dudek N.K."/>
            <person name="Sun C.L."/>
            <person name="Burstein D."/>
            <person name="Kantor R.S."/>
            <person name="Aliaga Goltsman D.S."/>
            <person name="Bik E.M."/>
            <person name="Thomas B.C."/>
            <person name="Banfield J.F."/>
            <person name="Relman D.A."/>
        </authorList>
    </citation>
    <scope>NUCLEOTIDE SEQUENCE [LARGE SCALE GENOMIC DNA]</scope>
    <source>
        <strain evidence="5">DOLJORAL78_47_16</strain>
    </source>
</reference>
<keyword evidence="3" id="KW-1133">Transmembrane helix</keyword>
<dbReference type="InterPro" id="IPR003344">
    <property type="entry name" value="Big_1_dom"/>
</dbReference>
<feature type="compositionally biased region" description="Polar residues" evidence="2">
    <location>
        <begin position="52"/>
        <end position="63"/>
    </location>
</feature>
<feature type="region of interest" description="Disordered" evidence="2">
    <location>
        <begin position="44"/>
        <end position="67"/>
    </location>
</feature>
<dbReference type="InterPro" id="IPR008964">
    <property type="entry name" value="Invasin/intimin_cell_adhesion"/>
</dbReference>
<dbReference type="Proteomes" id="UP000230821">
    <property type="component" value="Unassembled WGS sequence"/>
</dbReference>
<dbReference type="SUPFAM" id="SSF49373">
    <property type="entry name" value="Invasin/intimin cell-adhesion fragments"/>
    <property type="match status" value="2"/>
</dbReference>
<evidence type="ECO:0000256" key="3">
    <source>
        <dbReference type="SAM" id="Phobius"/>
    </source>
</evidence>
<dbReference type="EMBL" id="PDSK01000116">
    <property type="protein sequence ID" value="PIE32252.1"/>
    <property type="molecule type" value="Genomic_DNA"/>
</dbReference>
<keyword evidence="3" id="KW-0812">Transmembrane</keyword>
<comment type="caution">
    <text evidence="5">The sequence shown here is derived from an EMBL/GenBank/DDBJ whole genome shotgun (WGS) entry which is preliminary data.</text>
</comment>
<dbReference type="Gene3D" id="2.60.40.10">
    <property type="entry name" value="Immunoglobulins"/>
    <property type="match status" value="2"/>
</dbReference>
<keyword evidence="3" id="KW-0472">Membrane</keyword>
<dbReference type="AlphaFoldDB" id="A0A2G6KBA3"/>
<feature type="region of interest" description="Disordered" evidence="2">
    <location>
        <begin position="216"/>
        <end position="235"/>
    </location>
</feature>
<feature type="transmembrane region" description="Helical" evidence="3">
    <location>
        <begin position="7"/>
        <end position="27"/>
    </location>
</feature>
<evidence type="ECO:0000313" key="5">
    <source>
        <dbReference type="EMBL" id="PIE32252.1"/>
    </source>
</evidence>
<dbReference type="PROSITE" id="PS51127">
    <property type="entry name" value="BIG1"/>
    <property type="match status" value="1"/>
</dbReference>
<accession>A0A2G6KBA3</accession>
<evidence type="ECO:0000256" key="1">
    <source>
        <dbReference type="ARBA" id="ARBA00010116"/>
    </source>
</evidence>
<proteinExistence type="inferred from homology"/>
<dbReference type="InterPro" id="IPR013783">
    <property type="entry name" value="Ig-like_fold"/>
</dbReference>
<feature type="domain" description="Big-1" evidence="4">
    <location>
        <begin position="151"/>
        <end position="244"/>
    </location>
</feature>
<feature type="compositionally biased region" description="Low complexity" evidence="2">
    <location>
        <begin position="247"/>
        <end position="265"/>
    </location>
</feature>
<comment type="similarity">
    <text evidence="1">Belongs to the intimin/invasin family.</text>
</comment>
<feature type="region of interest" description="Disordered" evidence="2">
    <location>
        <begin position="246"/>
        <end position="267"/>
    </location>
</feature>
<gene>
    <name evidence="5" type="ORF">CSA56_15985</name>
</gene>
<evidence type="ECO:0000259" key="4">
    <source>
        <dbReference type="PROSITE" id="PS51127"/>
    </source>
</evidence>